<name>A0A8T0W541_PANVG</name>
<dbReference type="EMBL" id="CM029039">
    <property type="protein sequence ID" value="KAG2642515.1"/>
    <property type="molecule type" value="Genomic_DNA"/>
</dbReference>
<evidence type="ECO:0000313" key="3">
    <source>
        <dbReference type="Proteomes" id="UP000823388"/>
    </source>
</evidence>
<sequence length="104" mass="10946">MHEQCKKDGVWSHLLVETVLQAIAMPKRKNPPAYTAPVIGQPGRAGSSRRAASGTMDALDACASATRPASGNRRAATSPANPASGEPSPLERQLRLVITVVCQD</sequence>
<reference evidence="2" key="1">
    <citation type="submission" date="2020-05" db="EMBL/GenBank/DDBJ databases">
        <title>WGS assembly of Panicum virgatum.</title>
        <authorList>
            <person name="Lovell J.T."/>
            <person name="Jenkins J."/>
            <person name="Shu S."/>
            <person name="Juenger T.E."/>
            <person name="Schmutz J."/>
        </authorList>
    </citation>
    <scope>NUCLEOTIDE SEQUENCE</scope>
    <source>
        <strain evidence="2">AP13</strain>
    </source>
</reference>
<evidence type="ECO:0000313" key="2">
    <source>
        <dbReference type="EMBL" id="KAG2642515.1"/>
    </source>
</evidence>
<organism evidence="2 3">
    <name type="scientific">Panicum virgatum</name>
    <name type="common">Blackwell switchgrass</name>
    <dbReference type="NCBI Taxonomy" id="38727"/>
    <lineage>
        <taxon>Eukaryota</taxon>
        <taxon>Viridiplantae</taxon>
        <taxon>Streptophyta</taxon>
        <taxon>Embryophyta</taxon>
        <taxon>Tracheophyta</taxon>
        <taxon>Spermatophyta</taxon>
        <taxon>Magnoliopsida</taxon>
        <taxon>Liliopsida</taxon>
        <taxon>Poales</taxon>
        <taxon>Poaceae</taxon>
        <taxon>PACMAD clade</taxon>
        <taxon>Panicoideae</taxon>
        <taxon>Panicodae</taxon>
        <taxon>Paniceae</taxon>
        <taxon>Panicinae</taxon>
        <taxon>Panicum</taxon>
        <taxon>Panicum sect. Hiantes</taxon>
    </lineage>
</organism>
<accession>A0A8T0W541</accession>
<gene>
    <name evidence="2" type="ORF">PVAP13_2KG138301</name>
</gene>
<keyword evidence="3" id="KW-1185">Reference proteome</keyword>
<feature type="compositionally biased region" description="Low complexity" evidence="1">
    <location>
        <begin position="44"/>
        <end position="54"/>
    </location>
</feature>
<dbReference type="Proteomes" id="UP000823388">
    <property type="component" value="Chromosome 2K"/>
</dbReference>
<proteinExistence type="predicted"/>
<protein>
    <submittedName>
        <fullName evidence="2">Uncharacterized protein</fullName>
    </submittedName>
</protein>
<evidence type="ECO:0000256" key="1">
    <source>
        <dbReference type="SAM" id="MobiDB-lite"/>
    </source>
</evidence>
<feature type="region of interest" description="Disordered" evidence="1">
    <location>
        <begin position="30"/>
        <end position="90"/>
    </location>
</feature>
<dbReference type="AlphaFoldDB" id="A0A8T0W541"/>
<comment type="caution">
    <text evidence="2">The sequence shown here is derived from an EMBL/GenBank/DDBJ whole genome shotgun (WGS) entry which is preliminary data.</text>
</comment>